<evidence type="ECO:0000313" key="3">
    <source>
        <dbReference type="EMBL" id="TKC92114.1"/>
    </source>
</evidence>
<dbReference type="AlphaFoldDB" id="A0A4U1IEI9"/>
<dbReference type="RefSeq" id="WP_136936365.1">
    <property type="nucleotide sequence ID" value="NZ_SSMQ01000137.1"/>
</dbReference>
<dbReference type="EMBL" id="SSMQ01000137">
    <property type="protein sequence ID" value="TKC92114.1"/>
    <property type="molecule type" value="Genomic_DNA"/>
</dbReference>
<dbReference type="Proteomes" id="UP000309215">
    <property type="component" value="Unassembled WGS sequence"/>
</dbReference>
<dbReference type="SUPFAM" id="SSF89919">
    <property type="entry name" value="Ribosome-binding factor A, RbfA"/>
    <property type="match status" value="1"/>
</dbReference>
<feature type="region of interest" description="Disordered" evidence="2">
    <location>
        <begin position="1"/>
        <end position="23"/>
    </location>
</feature>
<keyword evidence="4" id="KW-1185">Reference proteome</keyword>
<protein>
    <submittedName>
        <fullName evidence="3">Ribosome-binding factor A</fullName>
    </submittedName>
</protein>
<comment type="caution">
    <text evidence="3">The sequence shown here is derived from an EMBL/GenBank/DDBJ whole genome shotgun (WGS) entry which is preliminary data.</text>
</comment>
<dbReference type="Gene3D" id="3.30.300.20">
    <property type="match status" value="1"/>
</dbReference>
<keyword evidence="1" id="KW-0690">Ribosome biogenesis</keyword>
<dbReference type="InterPro" id="IPR015946">
    <property type="entry name" value="KH_dom-like_a/b"/>
</dbReference>
<accession>A0A4U1IEI9</accession>
<proteinExistence type="predicted"/>
<evidence type="ECO:0000313" key="4">
    <source>
        <dbReference type="Proteomes" id="UP000309215"/>
    </source>
</evidence>
<evidence type="ECO:0000256" key="1">
    <source>
        <dbReference type="ARBA" id="ARBA00022517"/>
    </source>
</evidence>
<dbReference type="GO" id="GO:0006364">
    <property type="term" value="P:rRNA processing"/>
    <property type="evidence" value="ECO:0007669"/>
    <property type="project" value="InterPro"/>
</dbReference>
<dbReference type="OrthoDB" id="5515588at2"/>
<sequence length="127" mass="13727">MTRDRSRGRAGSARDADSFFGAAEDRKVERKERQLCRQVQEAVSEALAGIEDDVLLEVWVADVEPAPDAGRLAVIVQAPRGASPDEVAARLENVAGYLRAEVASAITRKRVPTLTFRVLPPETGGIS</sequence>
<dbReference type="InterPro" id="IPR023799">
    <property type="entry name" value="RbfA_dom_sf"/>
</dbReference>
<gene>
    <name evidence="3" type="ORF">E8A74_50360</name>
</gene>
<dbReference type="InterPro" id="IPR000238">
    <property type="entry name" value="RbfA"/>
</dbReference>
<name>A0A4U1IEI9_9BACT</name>
<evidence type="ECO:0000256" key="2">
    <source>
        <dbReference type="SAM" id="MobiDB-lite"/>
    </source>
</evidence>
<dbReference type="Pfam" id="PF02033">
    <property type="entry name" value="RBFA"/>
    <property type="match status" value="1"/>
</dbReference>
<reference evidence="3 4" key="1">
    <citation type="submission" date="2019-04" db="EMBL/GenBank/DDBJ databases">
        <authorList>
            <person name="Li Y."/>
            <person name="Wang J."/>
        </authorList>
    </citation>
    <scope>NUCLEOTIDE SEQUENCE [LARGE SCALE GENOMIC DNA]</scope>
    <source>
        <strain evidence="3 4">DSM 14668</strain>
    </source>
</reference>
<organism evidence="3 4">
    <name type="scientific">Polyangium fumosum</name>
    <dbReference type="NCBI Taxonomy" id="889272"/>
    <lineage>
        <taxon>Bacteria</taxon>
        <taxon>Pseudomonadati</taxon>
        <taxon>Myxococcota</taxon>
        <taxon>Polyangia</taxon>
        <taxon>Polyangiales</taxon>
        <taxon>Polyangiaceae</taxon>
        <taxon>Polyangium</taxon>
    </lineage>
</organism>